<evidence type="ECO:0000256" key="3">
    <source>
        <dbReference type="ARBA" id="ARBA00022475"/>
    </source>
</evidence>
<proteinExistence type="inferred from homology"/>
<dbReference type="GO" id="GO:0005886">
    <property type="term" value="C:plasma membrane"/>
    <property type="evidence" value="ECO:0007669"/>
    <property type="project" value="UniProtKB-SubCell"/>
</dbReference>
<keyword evidence="3" id="KW-1003">Cell membrane</keyword>
<dbReference type="PANTHER" id="PTHR11795">
    <property type="entry name" value="BRANCHED-CHAIN AMINO ACID TRANSPORT SYSTEM PERMEASE PROTEIN LIVH"/>
    <property type="match status" value="1"/>
</dbReference>
<dbReference type="OrthoDB" id="9807115at2"/>
<gene>
    <name evidence="10" type="ORF">EZ242_13815</name>
</gene>
<dbReference type="PANTHER" id="PTHR11795:SF452">
    <property type="entry name" value="ABC TRANSPORTER PERMEASE PROTEIN"/>
    <property type="match status" value="1"/>
</dbReference>
<evidence type="ECO:0000256" key="7">
    <source>
        <dbReference type="ARBA" id="ARBA00023136"/>
    </source>
</evidence>
<feature type="transmembrane region" description="Helical" evidence="9">
    <location>
        <begin position="113"/>
        <end position="137"/>
    </location>
</feature>
<keyword evidence="4 9" id="KW-0812">Transmembrane</keyword>
<evidence type="ECO:0000256" key="1">
    <source>
        <dbReference type="ARBA" id="ARBA00004651"/>
    </source>
</evidence>
<dbReference type="GO" id="GO:0006865">
    <property type="term" value="P:amino acid transport"/>
    <property type="evidence" value="ECO:0007669"/>
    <property type="project" value="UniProtKB-KW"/>
</dbReference>
<evidence type="ECO:0000256" key="9">
    <source>
        <dbReference type="SAM" id="Phobius"/>
    </source>
</evidence>
<dbReference type="EMBL" id="SMLL01000005">
    <property type="protein sequence ID" value="TFY98823.1"/>
    <property type="molecule type" value="Genomic_DNA"/>
</dbReference>
<evidence type="ECO:0000256" key="8">
    <source>
        <dbReference type="ARBA" id="ARBA00037998"/>
    </source>
</evidence>
<dbReference type="AlphaFoldDB" id="A0A4Z0BK72"/>
<comment type="subcellular location">
    <subcellularLocation>
        <location evidence="1">Cell membrane</location>
        <topology evidence="1">Multi-pass membrane protein</topology>
    </subcellularLocation>
</comment>
<feature type="transmembrane region" description="Helical" evidence="9">
    <location>
        <begin position="235"/>
        <end position="255"/>
    </location>
</feature>
<dbReference type="InterPro" id="IPR052157">
    <property type="entry name" value="BCAA_transport_permease"/>
</dbReference>
<dbReference type="Pfam" id="PF02653">
    <property type="entry name" value="BPD_transp_2"/>
    <property type="match status" value="1"/>
</dbReference>
<evidence type="ECO:0000313" key="11">
    <source>
        <dbReference type="Proteomes" id="UP000297564"/>
    </source>
</evidence>
<organism evidence="10 11">
    <name type="scientific">Ramlibacter rhizophilus</name>
    <dbReference type="NCBI Taxonomy" id="1781167"/>
    <lineage>
        <taxon>Bacteria</taxon>
        <taxon>Pseudomonadati</taxon>
        <taxon>Pseudomonadota</taxon>
        <taxon>Betaproteobacteria</taxon>
        <taxon>Burkholderiales</taxon>
        <taxon>Comamonadaceae</taxon>
        <taxon>Ramlibacter</taxon>
    </lineage>
</organism>
<accession>A0A4Z0BK72</accession>
<evidence type="ECO:0000256" key="5">
    <source>
        <dbReference type="ARBA" id="ARBA00022970"/>
    </source>
</evidence>
<dbReference type="GO" id="GO:0022857">
    <property type="term" value="F:transmembrane transporter activity"/>
    <property type="evidence" value="ECO:0007669"/>
    <property type="project" value="InterPro"/>
</dbReference>
<evidence type="ECO:0000256" key="4">
    <source>
        <dbReference type="ARBA" id="ARBA00022692"/>
    </source>
</evidence>
<reference evidence="10 11" key="1">
    <citation type="submission" date="2019-03" db="EMBL/GenBank/DDBJ databases">
        <title>Ramlibacter rhizophilus CCTCC AB2015357, whole genome shotgun sequence.</title>
        <authorList>
            <person name="Zhang X."/>
            <person name="Feng G."/>
            <person name="Zhu H."/>
        </authorList>
    </citation>
    <scope>NUCLEOTIDE SEQUENCE [LARGE SCALE GENOMIC DNA]</scope>
    <source>
        <strain evidence="10 11">CCTCC AB2015357</strain>
    </source>
</reference>
<name>A0A4Z0BK72_9BURK</name>
<protein>
    <submittedName>
        <fullName evidence="10">Branched-chain amino acid ABC transporter permease</fullName>
    </submittedName>
</protein>
<keyword evidence="11" id="KW-1185">Reference proteome</keyword>
<feature type="transmembrane region" description="Helical" evidence="9">
    <location>
        <begin position="74"/>
        <end position="93"/>
    </location>
</feature>
<comment type="similarity">
    <text evidence="8">Belongs to the binding-protein-dependent transport system permease family. LivHM subfamily.</text>
</comment>
<dbReference type="Proteomes" id="UP000297564">
    <property type="component" value="Unassembled WGS sequence"/>
</dbReference>
<evidence type="ECO:0000256" key="2">
    <source>
        <dbReference type="ARBA" id="ARBA00022448"/>
    </source>
</evidence>
<keyword evidence="6 9" id="KW-1133">Transmembrane helix</keyword>
<keyword evidence="5" id="KW-0029">Amino-acid transport</keyword>
<evidence type="ECO:0000313" key="10">
    <source>
        <dbReference type="EMBL" id="TFY98823.1"/>
    </source>
</evidence>
<keyword evidence="2" id="KW-0813">Transport</keyword>
<dbReference type="InterPro" id="IPR001851">
    <property type="entry name" value="ABC_transp_permease"/>
</dbReference>
<keyword evidence="7 9" id="KW-0472">Membrane</keyword>
<comment type="caution">
    <text evidence="10">The sequence shown here is derived from an EMBL/GenBank/DDBJ whole genome shotgun (WGS) entry which is preliminary data.</text>
</comment>
<feature type="transmembrane region" description="Helical" evidence="9">
    <location>
        <begin position="39"/>
        <end position="62"/>
    </location>
</feature>
<feature type="transmembrane region" description="Helical" evidence="9">
    <location>
        <begin position="203"/>
        <end position="228"/>
    </location>
</feature>
<dbReference type="CDD" id="cd06582">
    <property type="entry name" value="TM_PBP1_LivH_like"/>
    <property type="match status" value="1"/>
</dbReference>
<sequence length="267" mass="27975">MGLSLIFGVLEIVNFAHGEFYMLGAMGAYFLATQVGVGYWPTVLLALAGGLCIGYLLYEVLLVRIDGKGFERSILLTLGLSMVLQNLAIFLFTTTPKMIQGPLTYSNVSLGPLQVPVLRLFALGIGLAAFIALFLVLHRTQVGKAMRGVAQNREAALMVGIDPRAVSRLAVAIGIGMSGLAGAALAPVYAVHPLMGFAFVFKAFAIVIIGGLGNVSGAAIVAVALGVLENLIAGFLPQVMVDGIAFSAMILVLLVRPQGLFGRGVRV</sequence>
<feature type="transmembrane region" description="Helical" evidence="9">
    <location>
        <begin position="169"/>
        <end position="191"/>
    </location>
</feature>
<evidence type="ECO:0000256" key="6">
    <source>
        <dbReference type="ARBA" id="ARBA00022989"/>
    </source>
</evidence>